<evidence type="ECO:0000313" key="1">
    <source>
        <dbReference type="EMBL" id="CAF0938048.1"/>
    </source>
</evidence>
<dbReference type="AlphaFoldDB" id="A0A814CBN8"/>
<protein>
    <submittedName>
        <fullName evidence="1">Uncharacterized protein</fullName>
    </submittedName>
</protein>
<name>A0A814CBN8_9BILA</name>
<reference evidence="1" key="1">
    <citation type="submission" date="2021-02" db="EMBL/GenBank/DDBJ databases">
        <authorList>
            <person name="Nowell W R."/>
        </authorList>
    </citation>
    <scope>NUCLEOTIDE SEQUENCE</scope>
    <source>
        <strain evidence="1">Ploen Becks lab</strain>
    </source>
</reference>
<evidence type="ECO:0000313" key="2">
    <source>
        <dbReference type="Proteomes" id="UP000663879"/>
    </source>
</evidence>
<gene>
    <name evidence="1" type="ORF">OXX778_LOCUS13274</name>
</gene>
<sequence length="111" mass="12296">MPGNFDNFLKEIWDTTKPSNVRSSTSLNESYFYQNSTSKLLALILAKVNASIQGSIAPPNTTFSPSITKNQSSFDQISSGSYENVKEMSTFNKKAKDVLQNSGKDKKSVKF</sequence>
<accession>A0A814CBN8</accession>
<comment type="caution">
    <text evidence="1">The sequence shown here is derived from an EMBL/GenBank/DDBJ whole genome shotgun (WGS) entry which is preliminary data.</text>
</comment>
<proteinExistence type="predicted"/>
<dbReference type="EMBL" id="CAJNOC010002523">
    <property type="protein sequence ID" value="CAF0938048.1"/>
    <property type="molecule type" value="Genomic_DNA"/>
</dbReference>
<keyword evidence="2" id="KW-1185">Reference proteome</keyword>
<organism evidence="1 2">
    <name type="scientific">Brachionus calyciflorus</name>
    <dbReference type="NCBI Taxonomy" id="104777"/>
    <lineage>
        <taxon>Eukaryota</taxon>
        <taxon>Metazoa</taxon>
        <taxon>Spiralia</taxon>
        <taxon>Gnathifera</taxon>
        <taxon>Rotifera</taxon>
        <taxon>Eurotatoria</taxon>
        <taxon>Monogononta</taxon>
        <taxon>Pseudotrocha</taxon>
        <taxon>Ploima</taxon>
        <taxon>Brachionidae</taxon>
        <taxon>Brachionus</taxon>
    </lineage>
</organism>
<dbReference type="Proteomes" id="UP000663879">
    <property type="component" value="Unassembled WGS sequence"/>
</dbReference>